<dbReference type="GO" id="GO:0020037">
    <property type="term" value="F:heme binding"/>
    <property type="evidence" value="ECO:0007669"/>
    <property type="project" value="InterPro"/>
</dbReference>
<keyword evidence="4" id="KW-0408">Iron</keyword>
<reference evidence="7 8" key="1">
    <citation type="submission" date="2019-03" db="EMBL/GenBank/DDBJ databases">
        <title>Genomic Encyclopedia of Type Strains, Phase IV (KMG-IV): sequencing the most valuable type-strain genomes for metagenomic binning, comparative biology and taxonomic classification.</title>
        <authorList>
            <person name="Goeker M."/>
        </authorList>
    </citation>
    <scope>NUCLEOTIDE SEQUENCE [LARGE SCALE GENOMIC DNA]</scope>
    <source>
        <strain evidence="7 8">DSM 4868</strain>
    </source>
</reference>
<keyword evidence="2 5" id="KW-0561">Oxygen transport</keyword>
<gene>
    <name evidence="7" type="ORF">EV655_101370</name>
</gene>
<keyword evidence="7" id="KW-0560">Oxidoreductase</keyword>
<keyword evidence="3" id="KW-0479">Metal-binding</keyword>
<feature type="domain" description="Globin" evidence="6">
    <location>
        <begin position="1"/>
        <end position="134"/>
    </location>
</feature>
<protein>
    <submittedName>
        <fullName evidence="7">Nitric oxide dioxygenase</fullName>
    </submittedName>
</protein>
<dbReference type="GO" id="GO:0071500">
    <property type="term" value="P:cellular response to nitrosative stress"/>
    <property type="evidence" value="ECO:0007669"/>
    <property type="project" value="TreeGrafter"/>
</dbReference>
<dbReference type="InterPro" id="IPR012292">
    <property type="entry name" value="Globin/Proto"/>
</dbReference>
<keyword evidence="1 5" id="KW-0349">Heme</keyword>
<dbReference type="InterPro" id="IPR000971">
    <property type="entry name" value="Globin"/>
</dbReference>
<evidence type="ECO:0000256" key="1">
    <source>
        <dbReference type="ARBA" id="ARBA00022617"/>
    </source>
</evidence>
<accession>A0A4R2KT29</accession>
<dbReference type="InterPro" id="IPR009050">
    <property type="entry name" value="Globin-like_sf"/>
</dbReference>
<name>A0A4R2KT29_9RHOB</name>
<dbReference type="GO" id="GO:0046872">
    <property type="term" value="F:metal ion binding"/>
    <property type="evidence" value="ECO:0007669"/>
    <property type="project" value="UniProtKB-KW"/>
</dbReference>
<dbReference type="EMBL" id="SLWW01000001">
    <property type="protein sequence ID" value="TCO74209.1"/>
    <property type="molecule type" value="Genomic_DNA"/>
</dbReference>
<keyword evidence="7" id="KW-0223">Dioxygenase</keyword>
<comment type="caution">
    <text evidence="7">The sequence shown here is derived from an EMBL/GenBank/DDBJ whole genome shotgun (WGS) entry which is preliminary data.</text>
</comment>
<dbReference type="AlphaFoldDB" id="A0A4R2KT29"/>
<organism evidence="7 8">
    <name type="scientific">Rhodovulum euryhalinum</name>
    <dbReference type="NCBI Taxonomy" id="35805"/>
    <lineage>
        <taxon>Bacteria</taxon>
        <taxon>Pseudomonadati</taxon>
        <taxon>Pseudomonadota</taxon>
        <taxon>Alphaproteobacteria</taxon>
        <taxon>Rhodobacterales</taxon>
        <taxon>Paracoccaceae</taxon>
        <taxon>Rhodovulum</taxon>
    </lineage>
</organism>
<dbReference type="GO" id="GO:0046210">
    <property type="term" value="P:nitric oxide catabolic process"/>
    <property type="evidence" value="ECO:0007669"/>
    <property type="project" value="TreeGrafter"/>
</dbReference>
<dbReference type="RefSeq" id="WP_165905234.1">
    <property type="nucleotide sequence ID" value="NZ_SLWW01000001.1"/>
</dbReference>
<evidence type="ECO:0000256" key="5">
    <source>
        <dbReference type="RuleBase" id="RU000356"/>
    </source>
</evidence>
<dbReference type="PANTHER" id="PTHR43396:SF3">
    <property type="entry name" value="FLAVOHEMOPROTEIN"/>
    <property type="match status" value="1"/>
</dbReference>
<evidence type="ECO:0000313" key="8">
    <source>
        <dbReference type="Proteomes" id="UP000295142"/>
    </source>
</evidence>
<evidence type="ECO:0000259" key="6">
    <source>
        <dbReference type="PROSITE" id="PS01033"/>
    </source>
</evidence>
<dbReference type="Pfam" id="PF00042">
    <property type="entry name" value="Globin"/>
    <property type="match status" value="1"/>
</dbReference>
<dbReference type="GO" id="GO:0071949">
    <property type="term" value="F:FAD binding"/>
    <property type="evidence" value="ECO:0007669"/>
    <property type="project" value="TreeGrafter"/>
</dbReference>
<dbReference type="SUPFAM" id="SSF46458">
    <property type="entry name" value="Globin-like"/>
    <property type="match status" value="1"/>
</dbReference>
<comment type="similarity">
    <text evidence="5">Belongs to the globin family.</text>
</comment>
<evidence type="ECO:0000256" key="4">
    <source>
        <dbReference type="ARBA" id="ARBA00023004"/>
    </source>
</evidence>
<proteinExistence type="inferred from homology"/>
<dbReference type="Proteomes" id="UP000295142">
    <property type="component" value="Unassembled WGS sequence"/>
</dbReference>
<evidence type="ECO:0000256" key="3">
    <source>
        <dbReference type="ARBA" id="ARBA00022723"/>
    </source>
</evidence>
<evidence type="ECO:0000256" key="2">
    <source>
        <dbReference type="ARBA" id="ARBA00022621"/>
    </source>
</evidence>
<dbReference type="GO" id="GO:0019825">
    <property type="term" value="F:oxygen binding"/>
    <property type="evidence" value="ECO:0007669"/>
    <property type="project" value="InterPro"/>
</dbReference>
<keyword evidence="8" id="KW-1185">Reference proteome</keyword>
<dbReference type="GO" id="GO:0008941">
    <property type="term" value="F:nitric oxide dioxygenase NAD(P)H activity"/>
    <property type="evidence" value="ECO:0007669"/>
    <property type="project" value="TreeGrafter"/>
</dbReference>
<dbReference type="PROSITE" id="PS01033">
    <property type="entry name" value="GLOBIN"/>
    <property type="match status" value="1"/>
</dbReference>
<evidence type="ECO:0000313" key="7">
    <source>
        <dbReference type="EMBL" id="TCO74209.1"/>
    </source>
</evidence>
<dbReference type="GO" id="GO:0005344">
    <property type="term" value="F:oxygen carrier activity"/>
    <property type="evidence" value="ECO:0007669"/>
    <property type="project" value="UniProtKB-KW"/>
</dbReference>
<dbReference type="PANTHER" id="PTHR43396">
    <property type="entry name" value="FLAVOHEMOPROTEIN"/>
    <property type="match status" value="1"/>
</dbReference>
<sequence>MDAQTRKIVVESSGPLFAAKGRFAEAFYHRLFEIAPESRALFQRDFNVQKRMLMAALAMVVGVLGDRARLAATAAHLGRVHARHDVGRDHFALGQRAFDLALQDFFGAACTEEMRSAWQCAYCELLDLMQAAPGPVSAGTAP</sequence>
<keyword evidence="5" id="KW-0813">Transport</keyword>
<dbReference type="Gene3D" id="1.10.490.10">
    <property type="entry name" value="Globins"/>
    <property type="match status" value="1"/>
</dbReference>